<evidence type="ECO:0000313" key="3">
    <source>
        <dbReference type="EnsemblMetazoa" id="CapteP172090"/>
    </source>
</evidence>
<feature type="transmembrane region" description="Helical" evidence="1">
    <location>
        <begin position="215"/>
        <end position="238"/>
    </location>
</feature>
<dbReference type="EMBL" id="AMQN01021712">
    <property type="status" value="NOT_ANNOTATED_CDS"/>
    <property type="molecule type" value="Genomic_DNA"/>
</dbReference>
<evidence type="ECO:0000313" key="4">
    <source>
        <dbReference type="Proteomes" id="UP000014760"/>
    </source>
</evidence>
<evidence type="ECO:0000313" key="2">
    <source>
        <dbReference type="EMBL" id="ELU08507.1"/>
    </source>
</evidence>
<feature type="transmembrane region" description="Helical" evidence="1">
    <location>
        <begin position="292"/>
        <end position="310"/>
    </location>
</feature>
<dbReference type="InterPro" id="IPR032751">
    <property type="entry name" value="Fuseless"/>
</dbReference>
<dbReference type="EMBL" id="AMQN01021711">
    <property type="status" value="NOT_ANNOTATED_CDS"/>
    <property type="molecule type" value="Genomic_DNA"/>
</dbReference>
<reference evidence="4" key="1">
    <citation type="submission" date="2012-12" db="EMBL/GenBank/DDBJ databases">
        <authorList>
            <person name="Hellsten U."/>
            <person name="Grimwood J."/>
            <person name="Chapman J.A."/>
            <person name="Shapiro H."/>
            <person name="Aerts A."/>
            <person name="Otillar R.P."/>
            <person name="Terry A.Y."/>
            <person name="Boore J.L."/>
            <person name="Simakov O."/>
            <person name="Marletaz F."/>
            <person name="Cho S.-J."/>
            <person name="Edsinger-Gonzales E."/>
            <person name="Havlak P."/>
            <person name="Kuo D.-H."/>
            <person name="Larsson T."/>
            <person name="Lv J."/>
            <person name="Arendt D."/>
            <person name="Savage R."/>
            <person name="Osoegawa K."/>
            <person name="de Jong P."/>
            <person name="Lindberg D.R."/>
            <person name="Seaver E.C."/>
            <person name="Weisblat D.A."/>
            <person name="Putnam N.H."/>
            <person name="Grigoriev I.V."/>
            <person name="Rokhsar D.S."/>
        </authorList>
    </citation>
    <scope>NUCLEOTIDE SEQUENCE</scope>
    <source>
        <strain evidence="4">I ESC-2004</strain>
    </source>
</reference>
<dbReference type="PANTHER" id="PTHR35270">
    <property type="entry name" value="FUSELESS, ISOFORM A"/>
    <property type="match status" value="1"/>
</dbReference>
<dbReference type="FunCoup" id="R7UX66">
    <property type="interactions" value="5"/>
</dbReference>
<feature type="transmembrane region" description="Helical" evidence="1">
    <location>
        <begin position="51"/>
        <end position="74"/>
    </location>
</feature>
<proteinExistence type="predicted"/>
<sequence>MRVAQPWRTYAWLALDNIWAIFVIGVLVVFYWRGTWELLDYNLYPDDGMKSTWICVAIGNGGLFFAAMLQETFNKHMTSKNATSKWILWFFFNHLFSYVMGFFSVCHWRGIWHGLNHYTGKTDESYIYSLVVGESIFHIYTRALRCFTICPFSESNCNYYSTQYIARTTPKNGELYVLDHLLNVVVIWNSVVLMWRGFWGLGDNHFYPDDLEKSSWVSLGVGFGVLLLNIPLQILGNMIFRWSLNKGWPLAFRVVLEDILIFVANFGVIHHWRGVWLMQDVYFFPDHENLSLSPGISHIAGYLGLALILVSMCNVTIGSYTTGSAPANSGCFLTNYYFRYFFSKAPLDSPDDEVNDAKAAEEQSYNMATESVAL</sequence>
<feature type="transmembrane region" description="Helical" evidence="1">
    <location>
        <begin position="12"/>
        <end position="31"/>
    </location>
</feature>
<feature type="transmembrane region" description="Helical" evidence="1">
    <location>
        <begin position="175"/>
        <end position="195"/>
    </location>
</feature>
<keyword evidence="4" id="KW-1185">Reference proteome</keyword>
<gene>
    <name evidence="2" type="ORF">CAPTEDRAFT_172090</name>
</gene>
<reference evidence="3" key="3">
    <citation type="submission" date="2015-06" db="UniProtKB">
        <authorList>
            <consortium name="EnsemblMetazoa"/>
        </authorList>
    </citation>
    <scope>IDENTIFICATION</scope>
</reference>
<dbReference type="HOGENOM" id="CLU_039224_0_0_1"/>
<keyword evidence="1" id="KW-0472">Membrane</keyword>
<dbReference type="EnsemblMetazoa" id="CapteT172090">
    <property type="protein sequence ID" value="CapteP172090"/>
    <property type="gene ID" value="CapteG172090"/>
</dbReference>
<accession>R7UX66</accession>
<organism evidence="2">
    <name type="scientific">Capitella teleta</name>
    <name type="common">Polychaete worm</name>
    <dbReference type="NCBI Taxonomy" id="283909"/>
    <lineage>
        <taxon>Eukaryota</taxon>
        <taxon>Metazoa</taxon>
        <taxon>Spiralia</taxon>
        <taxon>Lophotrochozoa</taxon>
        <taxon>Annelida</taxon>
        <taxon>Polychaeta</taxon>
        <taxon>Sedentaria</taxon>
        <taxon>Scolecida</taxon>
        <taxon>Capitellidae</taxon>
        <taxon>Capitella</taxon>
    </lineage>
</organism>
<dbReference type="Proteomes" id="UP000014760">
    <property type="component" value="Unassembled WGS sequence"/>
</dbReference>
<dbReference type="PANTHER" id="PTHR35270:SF2">
    <property type="entry name" value="FUSELESS, ISOFORM A"/>
    <property type="match status" value="1"/>
</dbReference>
<dbReference type="EMBL" id="KB299022">
    <property type="protein sequence ID" value="ELU08507.1"/>
    <property type="molecule type" value="Genomic_DNA"/>
</dbReference>
<name>R7UX66_CAPTE</name>
<reference evidence="2 4" key="2">
    <citation type="journal article" date="2013" name="Nature">
        <title>Insights into bilaterian evolution from three spiralian genomes.</title>
        <authorList>
            <person name="Simakov O."/>
            <person name="Marletaz F."/>
            <person name="Cho S.J."/>
            <person name="Edsinger-Gonzales E."/>
            <person name="Havlak P."/>
            <person name="Hellsten U."/>
            <person name="Kuo D.H."/>
            <person name="Larsson T."/>
            <person name="Lv J."/>
            <person name="Arendt D."/>
            <person name="Savage R."/>
            <person name="Osoegawa K."/>
            <person name="de Jong P."/>
            <person name="Grimwood J."/>
            <person name="Chapman J.A."/>
            <person name="Shapiro H."/>
            <person name="Aerts A."/>
            <person name="Otillar R.P."/>
            <person name="Terry A.Y."/>
            <person name="Boore J.L."/>
            <person name="Grigoriev I.V."/>
            <person name="Lindberg D.R."/>
            <person name="Seaver E.C."/>
            <person name="Weisblat D.A."/>
            <person name="Putnam N.H."/>
            <person name="Rokhsar D.S."/>
        </authorList>
    </citation>
    <scope>NUCLEOTIDE SEQUENCE</scope>
    <source>
        <strain evidence="2 4">I ESC-2004</strain>
    </source>
</reference>
<keyword evidence="1" id="KW-0812">Transmembrane</keyword>
<dbReference type="AlphaFoldDB" id="R7UX66"/>
<dbReference type="OMA" id="AMSYITH"/>
<feature type="transmembrane region" description="Helical" evidence="1">
    <location>
        <begin position="250"/>
        <end position="272"/>
    </location>
</feature>
<dbReference type="OrthoDB" id="6152399at2759"/>
<evidence type="ECO:0008006" key="5">
    <source>
        <dbReference type="Google" id="ProtNLM"/>
    </source>
</evidence>
<dbReference type="Pfam" id="PF15993">
    <property type="entry name" value="Fuseless"/>
    <property type="match status" value="1"/>
</dbReference>
<protein>
    <recommendedName>
        <fullName evidence="5">Transmembrane protein</fullName>
    </recommendedName>
</protein>
<feature type="transmembrane region" description="Helical" evidence="1">
    <location>
        <begin position="86"/>
        <end position="105"/>
    </location>
</feature>
<keyword evidence="1" id="KW-1133">Transmembrane helix</keyword>
<evidence type="ECO:0000256" key="1">
    <source>
        <dbReference type="SAM" id="Phobius"/>
    </source>
</evidence>